<dbReference type="KEGG" id="pgri:PgNI_12162"/>
<dbReference type="GeneID" id="41967022"/>
<dbReference type="RefSeq" id="XP_030977095.1">
    <property type="nucleotide sequence ID" value="XM_031132117.1"/>
</dbReference>
<evidence type="ECO:0000313" key="3">
    <source>
        <dbReference type="Proteomes" id="UP000515153"/>
    </source>
</evidence>
<reference evidence="4" key="1">
    <citation type="journal article" date="2019" name="Mol. Biol. Evol.">
        <title>Blast fungal genomes show frequent chromosomal changes, gene gains and losses, and effector gene turnover.</title>
        <authorList>
            <person name="Gomez Luciano L.B."/>
            <person name="Jason Tsai I."/>
            <person name="Chuma I."/>
            <person name="Tosa Y."/>
            <person name="Chen Y.H."/>
            <person name="Li J.Y."/>
            <person name="Li M.Y."/>
            <person name="Jade Lu M.Y."/>
            <person name="Nakayashiki H."/>
            <person name="Li W.H."/>
        </authorList>
    </citation>
    <scope>NUCLEOTIDE SEQUENCE</scope>
    <source>
        <strain evidence="4">NI907</strain>
    </source>
</reference>
<gene>
    <name evidence="4" type="ORF">PgNI_12162</name>
</gene>
<evidence type="ECO:0000256" key="2">
    <source>
        <dbReference type="SAM" id="Phobius"/>
    </source>
</evidence>
<keyword evidence="2" id="KW-0812">Transmembrane</keyword>
<keyword evidence="2" id="KW-0472">Membrane</keyword>
<dbReference type="Proteomes" id="UP000515153">
    <property type="component" value="Unplaced"/>
</dbReference>
<feature type="compositionally biased region" description="Polar residues" evidence="1">
    <location>
        <begin position="221"/>
        <end position="231"/>
    </location>
</feature>
<name>A0A6P8AQD2_PYRGI</name>
<dbReference type="AlphaFoldDB" id="A0A6P8AQD2"/>
<accession>A0A6P8AQD2</accession>
<evidence type="ECO:0000256" key="1">
    <source>
        <dbReference type="SAM" id="MobiDB-lite"/>
    </source>
</evidence>
<feature type="transmembrane region" description="Helical" evidence="2">
    <location>
        <begin position="54"/>
        <end position="76"/>
    </location>
</feature>
<feature type="region of interest" description="Disordered" evidence="1">
    <location>
        <begin position="213"/>
        <end position="250"/>
    </location>
</feature>
<protein>
    <recommendedName>
        <fullName evidence="5">Integral membrane protein</fullName>
    </recommendedName>
</protein>
<reference evidence="4" key="3">
    <citation type="submission" date="2025-08" db="UniProtKB">
        <authorList>
            <consortium name="RefSeq"/>
        </authorList>
    </citation>
    <scope>IDENTIFICATION</scope>
    <source>
        <strain evidence="4">NI907</strain>
    </source>
</reference>
<feature type="region of interest" description="Disordered" evidence="1">
    <location>
        <begin position="274"/>
        <end position="294"/>
    </location>
</feature>
<feature type="transmembrane region" description="Helical" evidence="2">
    <location>
        <begin position="12"/>
        <end position="34"/>
    </location>
</feature>
<proteinExistence type="predicted"/>
<keyword evidence="2" id="KW-1133">Transmembrane helix</keyword>
<sequence length="307" mass="33544">MASGAADDSKVPFVKGVNISLAIVTTMAVAGRVWTNLVTLRTFRLDDAYKGLNIGILVFLLVQGIVETVVAQLMCIPRAKIFLPESPGQCLDTTRHEHELMLPTDDLVGAMLWSEVEVSALIICVCVPEIHLLVQRNWPLKLLRITPPRSLRGCDVGEDEVCSGNLGGQLRGILGRVNIKGLRGSSYESRSGASSGVSRRAKYGVVSFVSAGRRSKHQRNMNDMTRRSGQSLVDDDQEPEPASPEHGGVLVTHDIEISIETDDDPMSEMDLAEAERALREDQSETVDSSDLHRDSVCAEKADIHFAQ</sequence>
<evidence type="ECO:0000313" key="4">
    <source>
        <dbReference type="RefSeq" id="XP_030977095.1"/>
    </source>
</evidence>
<evidence type="ECO:0008006" key="5">
    <source>
        <dbReference type="Google" id="ProtNLM"/>
    </source>
</evidence>
<reference evidence="4" key="2">
    <citation type="submission" date="2019-10" db="EMBL/GenBank/DDBJ databases">
        <authorList>
            <consortium name="NCBI Genome Project"/>
        </authorList>
    </citation>
    <scope>NUCLEOTIDE SEQUENCE</scope>
    <source>
        <strain evidence="4">NI907</strain>
    </source>
</reference>
<organism evidence="3 4">
    <name type="scientific">Pyricularia grisea</name>
    <name type="common">Crabgrass-specific blast fungus</name>
    <name type="synonym">Magnaporthe grisea</name>
    <dbReference type="NCBI Taxonomy" id="148305"/>
    <lineage>
        <taxon>Eukaryota</taxon>
        <taxon>Fungi</taxon>
        <taxon>Dikarya</taxon>
        <taxon>Ascomycota</taxon>
        <taxon>Pezizomycotina</taxon>
        <taxon>Sordariomycetes</taxon>
        <taxon>Sordariomycetidae</taxon>
        <taxon>Magnaporthales</taxon>
        <taxon>Pyriculariaceae</taxon>
        <taxon>Pyricularia</taxon>
    </lineage>
</organism>
<keyword evidence="3" id="KW-1185">Reference proteome</keyword>